<feature type="transmembrane region" description="Helical" evidence="1">
    <location>
        <begin position="165"/>
        <end position="184"/>
    </location>
</feature>
<name>A0ABR8C309_APHFL</name>
<feature type="transmembrane region" description="Helical" evidence="1">
    <location>
        <begin position="71"/>
        <end position="87"/>
    </location>
</feature>
<feature type="domain" description="Acyltransferase 3" evidence="2">
    <location>
        <begin position="33"/>
        <end position="181"/>
    </location>
</feature>
<reference evidence="3 4" key="1">
    <citation type="journal article" date="2020" name="ISME J.">
        <title>Comparative genomics reveals insights into cyanobacterial evolution and habitat adaptation.</title>
        <authorList>
            <person name="Chen M.Y."/>
            <person name="Teng W.K."/>
            <person name="Zhao L."/>
            <person name="Hu C.X."/>
            <person name="Zhou Y.K."/>
            <person name="Han B.P."/>
            <person name="Song L.R."/>
            <person name="Shu W.S."/>
        </authorList>
    </citation>
    <scope>NUCLEOTIDE SEQUENCE [LARGE SCALE GENOMIC DNA]</scope>
    <source>
        <strain evidence="3 4">FACHB-1040</strain>
    </source>
</reference>
<feature type="transmembrane region" description="Helical" evidence="1">
    <location>
        <begin position="138"/>
        <end position="159"/>
    </location>
</feature>
<keyword evidence="4" id="KW-1185">Reference proteome</keyword>
<feature type="transmembrane region" description="Helical" evidence="1">
    <location>
        <begin position="93"/>
        <end position="117"/>
    </location>
</feature>
<gene>
    <name evidence="3" type="ORF">H6F99_18135</name>
</gene>
<dbReference type="GO" id="GO:0016746">
    <property type="term" value="F:acyltransferase activity"/>
    <property type="evidence" value="ECO:0007669"/>
    <property type="project" value="UniProtKB-KW"/>
</dbReference>
<proteinExistence type="predicted"/>
<comment type="caution">
    <text evidence="3">The sequence shown here is derived from an EMBL/GenBank/DDBJ whole genome shotgun (WGS) entry which is preliminary data.</text>
</comment>
<protein>
    <submittedName>
        <fullName evidence="3">Acyltransferase</fullName>
    </submittedName>
</protein>
<dbReference type="EMBL" id="JACJQT010000052">
    <property type="protein sequence ID" value="MBD2280129.1"/>
    <property type="molecule type" value="Genomic_DNA"/>
</dbReference>
<dbReference type="PANTHER" id="PTHR23028">
    <property type="entry name" value="ACETYLTRANSFERASE"/>
    <property type="match status" value="1"/>
</dbReference>
<dbReference type="RefSeq" id="WP_190383793.1">
    <property type="nucleotide sequence ID" value="NZ_JACJQT010000052.1"/>
</dbReference>
<sequence length="200" mass="22686">MNIPFDIFPLWYKSSLNLGGTVLAEKEVRSYTFTYFVYLLPFLRCLEFWVGCSIGCFFLRLRERERLPKGNIRNLLLVTCVLLMYLAHQVNNLTVGVVIYPVYTPGFTLLIFTLASGKTFASSLLSHKLIVKLGKSSYALYISHYAGMAIYQNLASIGIVFPQGIYFIVLGLCLAISLVIYDFVEVPGQQWLIKISKARN</sequence>
<organism evidence="3 4">
    <name type="scientific">Aphanizomenon flos-aquae FACHB-1040</name>
    <dbReference type="NCBI Taxonomy" id="2692887"/>
    <lineage>
        <taxon>Bacteria</taxon>
        <taxon>Bacillati</taxon>
        <taxon>Cyanobacteriota</taxon>
        <taxon>Cyanophyceae</taxon>
        <taxon>Nostocales</taxon>
        <taxon>Aphanizomenonaceae</taxon>
        <taxon>Aphanizomenon</taxon>
    </lineage>
</organism>
<keyword evidence="1" id="KW-0472">Membrane</keyword>
<evidence type="ECO:0000313" key="4">
    <source>
        <dbReference type="Proteomes" id="UP000606721"/>
    </source>
</evidence>
<feature type="transmembrane region" description="Helical" evidence="1">
    <location>
        <begin position="35"/>
        <end position="59"/>
    </location>
</feature>
<accession>A0ABR8C309</accession>
<keyword evidence="1" id="KW-0812">Transmembrane</keyword>
<dbReference type="InterPro" id="IPR002656">
    <property type="entry name" value="Acyl_transf_3_dom"/>
</dbReference>
<evidence type="ECO:0000256" key="1">
    <source>
        <dbReference type="SAM" id="Phobius"/>
    </source>
</evidence>
<dbReference type="PANTHER" id="PTHR23028:SF53">
    <property type="entry name" value="ACYL_TRANSF_3 DOMAIN-CONTAINING PROTEIN"/>
    <property type="match status" value="1"/>
</dbReference>
<keyword evidence="3" id="KW-0012">Acyltransferase</keyword>
<keyword evidence="3" id="KW-0808">Transferase</keyword>
<dbReference type="Pfam" id="PF01757">
    <property type="entry name" value="Acyl_transf_3"/>
    <property type="match status" value="1"/>
</dbReference>
<keyword evidence="1" id="KW-1133">Transmembrane helix</keyword>
<evidence type="ECO:0000313" key="3">
    <source>
        <dbReference type="EMBL" id="MBD2280129.1"/>
    </source>
</evidence>
<dbReference type="InterPro" id="IPR050879">
    <property type="entry name" value="Acyltransferase_3"/>
</dbReference>
<dbReference type="Proteomes" id="UP000606721">
    <property type="component" value="Unassembled WGS sequence"/>
</dbReference>
<evidence type="ECO:0000259" key="2">
    <source>
        <dbReference type="Pfam" id="PF01757"/>
    </source>
</evidence>